<evidence type="ECO:0000313" key="2">
    <source>
        <dbReference type="Proteomes" id="UP000228596"/>
    </source>
</evidence>
<dbReference type="GO" id="GO:0003746">
    <property type="term" value="F:translation elongation factor activity"/>
    <property type="evidence" value="ECO:0007669"/>
    <property type="project" value="UniProtKB-KW"/>
</dbReference>
<comment type="caution">
    <text evidence="1">The sequence shown here is derived from an EMBL/GenBank/DDBJ whole genome shotgun (WGS) entry which is preliminary data.</text>
</comment>
<reference evidence="2" key="1">
    <citation type="submission" date="2017-09" db="EMBL/GenBank/DDBJ databases">
        <title>Depth-based differentiation of microbial function through sediment-hosted aquifers and enrichment of novel symbionts in the deep terrestrial subsurface.</title>
        <authorList>
            <person name="Probst A.J."/>
            <person name="Ladd B."/>
            <person name="Jarett J.K."/>
            <person name="Geller-Mcgrath D.E."/>
            <person name="Sieber C.M.K."/>
            <person name="Emerson J.B."/>
            <person name="Anantharaman K."/>
            <person name="Thomas B.C."/>
            <person name="Malmstrom R."/>
            <person name="Stieglmeier M."/>
            <person name="Klingl A."/>
            <person name="Woyke T."/>
            <person name="Ryan C.M."/>
            <person name="Banfield J.F."/>
        </authorList>
    </citation>
    <scope>NUCLEOTIDE SEQUENCE [LARGE SCALE GENOMIC DNA]</scope>
</reference>
<dbReference type="EMBL" id="PEZV01000017">
    <property type="protein sequence ID" value="PIT97344.1"/>
    <property type="molecule type" value="Genomic_DNA"/>
</dbReference>
<keyword evidence="1" id="KW-0648">Protein biosynthesis</keyword>
<protein>
    <submittedName>
        <fullName evidence="1">Translation elongation factor-like protein</fullName>
    </submittedName>
</protein>
<dbReference type="InterPro" id="IPR009000">
    <property type="entry name" value="Transl_B-barrel_sf"/>
</dbReference>
<proteinExistence type="predicted"/>
<sequence length="79" mass="8642">MKKIGEITHYYSKIGVAIIKLSAPLAVGDEINIKGSTTDLKETIESMQVNHEDIKEAKSGDEVGIKVSDKVREGDEVLK</sequence>
<dbReference type="Proteomes" id="UP000228596">
    <property type="component" value="Unassembled WGS sequence"/>
</dbReference>
<accession>A0A2M6WX32</accession>
<name>A0A2M6WX32_9BACT</name>
<evidence type="ECO:0000313" key="1">
    <source>
        <dbReference type="EMBL" id="PIT97344.1"/>
    </source>
</evidence>
<dbReference type="Gene3D" id="2.40.30.10">
    <property type="entry name" value="Translation factors"/>
    <property type="match status" value="1"/>
</dbReference>
<dbReference type="AlphaFoldDB" id="A0A2M6WX32"/>
<keyword evidence="1" id="KW-0251">Elongation factor</keyword>
<dbReference type="SUPFAM" id="SSF50447">
    <property type="entry name" value="Translation proteins"/>
    <property type="match status" value="1"/>
</dbReference>
<gene>
    <name evidence="1" type="ORF">COT77_01850</name>
</gene>
<organism evidence="1 2">
    <name type="scientific">Candidatus Berkelbacteria bacterium CG10_big_fil_rev_8_21_14_0_10_41_12</name>
    <dbReference type="NCBI Taxonomy" id="1974513"/>
    <lineage>
        <taxon>Bacteria</taxon>
        <taxon>Candidatus Berkelbacteria</taxon>
    </lineage>
</organism>